<evidence type="ECO:0008006" key="2">
    <source>
        <dbReference type="Google" id="ProtNLM"/>
    </source>
</evidence>
<feature type="non-terminal residue" evidence="1">
    <location>
        <position position="1"/>
    </location>
</feature>
<protein>
    <recommendedName>
        <fullName evidence="2">Tc1-like transposase DDE domain-containing protein</fullName>
    </recommendedName>
</protein>
<gene>
    <name evidence="1" type="ORF">S12H4_63152</name>
</gene>
<sequence>DEFCKAVAELSSVTYTPLKTGKERRAWLQSGNKRITIHFLPFHGSWLNMIEIW</sequence>
<dbReference type="AlphaFoldDB" id="X1UG60"/>
<name>X1UG60_9ZZZZ</name>
<feature type="non-terminal residue" evidence="1">
    <location>
        <position position="53"/>
    </location>
</feature>
<reference evidence="1" key="1">
    <citation type="journal article" date="2014" name="Front. Microbiol.">
        <title>High frequency of phylogenetically diverse reductive dehalogenase-homologous genes in deep subseafloor sedimentary metagenomes.</title>
        <authorList>
            <person name="Kawai M."/>
            <person name="Futagami T."/>
            <person name="Toyoda A."/>
            <person name="Takaki Y."/>
            <person name="Nishi S."/>
            <person name="Hori S."/>
            <person name="Arai W."/>
            <person name="Tsubouchi T."/>
            <person name="Morono Y."/>
            <person name="Uchiyama I."/>
            <person name="Ito T."/>
            <person name="Fujiyama A."/>
            <person name="Inagaki F."/>
            <person name="Takami H."/>
        </authorList>
    </citation>
    <scope>NUCLEOTIDE SEQUENCE</scope>
    <source>
        <strain evidence="1">Expedition CK06-06</strain>
    </source>
</reference>
<accession>X1UG60</accession>
<proteinExistence type="predicted"/>
<organism evidence="1">
    <name type="scientific">marine sediment metagenome</name>
    <dbReference type="NCBI Taxonomy" id="412755"/>
    <lineage>
        <taxon>unclassified sequences</taxon>
        <taxon>metagenomes</taxon>
        <taxon>ecological metagenomes</taxon>
    </lineage>
</organism>
<evidence type="ECO:0000313" key="1">
    <source>
        <dbReference type="EMBL" id="GAJ16458.1"/>
    </source>
</evidence>
<comment type="caution">
    <text evidence="1">The sequence shown here is derived from an EMBL/GenBank/DDBJ whole genome shotgun (WGS) entry which is preliminary data.</text>
</comment>
<dbReference type="EMBL" id="BARW01042770">
    <property type="protein sequence ID" value="GAJ16458.1"/>
    <property type="molecule type" value="Genomic_DNA"/>
</dbReference>